<evidence type="ECO:0000313" key="5">
    <source>
        <dbReference type="Proteomes" id="UP001501844"/>
    </source>
</evidence>
<dbReference type="SUPFAM" id="SSF56925">
    <property type="entry name" value="OMPA-like"/>
    <property type="match status" value="1"/>
</dbReference>
<dbReference type="Gene3D" id="2.40.160.20">
    <property type="match status" value="1"/>
</dbReference>
<name>A0ABP8FLZ2_9BACT</name>
<reference evidence="5" key="1">
    <citation type="journal article" date="2019" name="Int. J. Syst. Evol. Microbiol.">
        <title>The Global Catalogue of Microorganisms (GCM) 10K type strain sequencing project: providing services to taxonomists for standard genome sequencing and annotation.</title>
        <authorList>
            <consortium name="The Broad Institute Genomics Platform"/>
            <consortium name="The Broad Institute Genome Sequencing Center for Infectious Disease"/>
            <person name="Wu L."/>
            <person name="Ma J."/>
        </authorList>
    </citation>
    <scope>NUCLEOTIDE SEQUENCE [LARGE SCALE GENOMIC DNA]</scope>
    <source>
        <strain evidence="5">JCM 17917</strain>
    </source>
</reference>
<evidence type="ECO:0000256" key="1">
    <source>
        <dbReference type="ARBA" id="ARBA00022729"/>
    </source>
</evidence>
<sequence>MLKKFIIAAAFTVVAGFSASAQDATATGGIKPTTGEITGEVQLSITGGSTISLNQLRGRYFLSPTTAFRASFALDAYSDTNDDENRTSTLVVLAPGIEKHFAGTERLSPYVGAELRLSKFFVDYDSDNLEVKGGWPNNFNGNVNERNYFGVGLGVVAGADYYFAKHVYLGVEFGYGLNYLTYGDVEVNPANGNDYTIDSDRSTLRLGSSVNGGLRLGFVF</sequence>
<gene>
    <name evidence="4" type="ORF">GCM10023183_21970</name>
</gene>
<evidence type="ECO:0000259" key="3">
    <source>
        <dbReference type="Pfam" id="PF13505"/>
    </source>
</evidence>
<dbReference type="EMBL" id="BAABGX010000002">
    <property type="protein sequence ID" value="GAA4306607.1"/>
    <property type="molecule type" value="Genomic_DNA"/>
</dbReference>
<proteinExistence type="predicted"/>
<organism evidence="4 5">
    <name type="scientific">Nibribacter koreensis</name>
    <dbReference type="NCBI Taxonomy" id="1084519"/>
    <lineage>
        <taxon>Bacteria</taxon>
        <taxon>Pseudomonadati</taxon>
        <taxon>Bacteroidota</taxon>
        <taxon>Cytophagia</taxon>
        <taxon>Cytophagales</taxon>
        <taxon>Hymenobacteraceae</taxon>
        <taxon>Nibribacter</taxon>
    </lineage>
</organism>
<accession>A0ABP8FLZ2</accession>
<comment type="caution">
    <text evidence="4">The sequence shown here is derived from an EMBL/GenBank/DDBJ whole genome shotgun (WGS) entry which is preliminary data.</text>
</comment>
<dbReference type="RefSeq" id="WP_345165835.1">
    <property type="nucleotide sequence ID" value="NZ_BAABGX010000002.1"/>
</dbReference>
<evidence type="ECO:0000313" key="4">
    <source>
        <dbReference type="EMBL" id="GAA4306607.1"/>
    </source>
</evidence>
<dbReference type="InterPro" id="IPR027385">
    <property type="entry name" value="Beta-barrel_OMP"/>
</dbReference>
<feature type="signal peptide" evidence="2">
    <location>
        <begin position="1"/>
        <end position="21"/>
    </location>
</feature>
<evidence type="ECO:0000256" key="2">
    <source>
        <dbReference type="SAM" id="SignalP"/>
    </source>
</evidence>
<dbReference type="Proteomes" id="UP001501844">
    <property type="component" value="Unassembled WGS sequence"/>
</dbReference>
<protein>
    <recommendedName>
        <fullName evidence="3">Outer membrane protein beta-barrel domain-containing protein</fullName>
    </recommendedName>
</protein>
<feature type="domain" description="Outer membrane protein beta-barrel" evidence="3">
    <location>
        <begin position="9"/>
        <end position="192"/>
    </location>
</feature>
<dbReference type="InterPro" id="IPR011250">
    <property type="entry name" value="OMP/PagP_B-barrel"/>
</dbReference>
<keyword evidence="1 2" id="KW-0732">Signal</keyword>
<feature type="chain" id="PRO_5047207288" description="Outer membrane protein beta-barrel domain-containing protein" evidence="2">
    <location>
        <begin position="22"/>
        <end position="220"/>
    </location>
</feature>
<dbReference type="Pfam" id="PF13505">
    <property type="entry name" value="OMP_b-brl"/>
    <property type="match status" value="1"/>
</dbReference>
<keyword evidence="5" id="KW-1185">Reference proteome</keyword>